<protein>
    <submittedName>
        <fullName evidence="1">Uncharacterized protein</fullName>
    </submittedName>
</protein>
<accession>A0A392VE04</accession>
<dbReference type="AlphaFoldDB" id="A0A392VE04"/>
<reference evidence="1 2" key="1">
    <citation type="journal article" date="2018" name="Front. Plant Sci.">
        <title>Red Clover (Trifolium pratense) and Zigzag Clover (T. medium) - A Picture of Genomic Similarities and Differences.</title>
        <authorList>
            <person name="Dluhosova J."/>
            <person name="Istvanek J."/>
            <person name="Nedelnik J."/>
            <person name="Repkova J."/>
        </authorList>
    </citation>
    <scope>NUCLEOTIDE SEQUENCE [LARGE SCALE GENOMIC DNA]</scope>
    <source>
        <strain evidence="2">cv. 10/8</strain>
        <tissue evidence="1">Leaf</tissue>
    </source>
</reference>
<keyword evidence="2" id="KW-1185">Reference proteome</keyword>
<dbReference type="Proteomes" id="UP000265520">
    <property type="component" value="Unassembled WGS sequence"/>
</dbReference>
<name>A0A392VE04_9FABA</name>
<proteinExistence type="predicted"/>
<sequence length="62" mass="6312">MVRNLTNGSAAEKLAIGLTPSSAVTLTPTAEVTQTQDANLAATGSGTKIVSVPKKRMRTAQG</sequence>
<organism evidence="1 2">
    <name type="scientific">Trifolium medium</name>
    <dbReference type="NCBI Taxonomy" id="97028"/>
    <lineage>
        <taxon>Eukaryota</taxon>
        <taxon>Viridiplantae</taxon>
        <taxon>Streptophyta</taxon>
        <taxon>Embryophyta</taxon>
        <taxon>Tracheophyta</taxon>
        <taxon>Spermatophyta</taxon>
        <taxon>Magnoliopsida</taxon>
        <taxon>eudicotyledons</taxon>
        <taxon>Gunneridae</taxon>
        <taxon>Pentapetalae</taxon>
        <taxon>rosids</taxon>
        <taxon>fabids</taxon>
        <taxon>Fabales</taxon>
        <taxon>Fabaceae</taxon>
        <taxon>Papilionoideae</taxon>
        <taxon>50 kb inversion clade</taxon>
        <taxon>NPAAA clade</taxon>
        <taxon>Hologalegina</taxon>
        <taxon>IRL clade</taxon>
        <taxon>Trifolieae</taxon>
        <taxon>Trifolium</taxon>
    </lineage>
</organism>
<evidence type="ECO:0000313" key="1">
    <source>
        <dbReference type="EMBL" id="MCI84730.1"/>
    </source>
</evidence>
<comment type="caution">
    <text evidence="1">The sequence shown here is derived from an EMBL/GenBank/DDBJ whole genome shotgun (WGS) entry which is preliminary data.</text>
</comment>
<dbReference type="EMBL" id="LXQA011098032">
    <property type="protein sequence ID" value="MCI84730.1"/>
    <property type="molecule type" value="Genomic_DNA"/>
</dbReference>
<evidence type="ECO:0000313" key="2">
    <source>
        <dbReference type="Proteomes" id="UP000265520"/>
    </source>
</evidence>
<feature type="non-terminal residue" evidence="1">
    <location>
        <position position="62"/>
    </location>
</feature>